<reference evidence="3 4" key="1">
    <citation type="submission" date="2021-06" db="EMBL/GenBank/DDBJ databases">
        <authorList>
            <person name="Palmer J.M."/>
        </authorList>
    </citation>
    <scope>NUCLEOTIDE SEQUENCE [LARGE SCALE GENOMIC DNA]</scope>
    <source>
        <strain evidence="3 4">AS_MEX2019</strain>
        <tissue evidence="3">Muscle</tissue>
    </source>
</reference>
<feature type="transmembrane region" description="Helical" evidence="2">
    <location>
        <begin position="47"/>
        <end position="67"/>
    </location>
</feature>
<feature type="region of interest" description="Disordered" evidence="1">
    <location>
        <begin position="1"/>
        <end position="39"/>
    </location>
</feature>
<comment type="caution">
    <text evidence="3">The sequence shown here is derived from an EMBL/GenBank/DDBJ whole genome shotgun (WGS) entry which is preliminary data.</text>
</comment>
<evidence type="ECO:0000256" key="2">
    <source>
        <dbReference type="SAM" id="Phobius"/>
    </source>
</evidence>
<feature type="transmembrane region" description="Helical" evidence="2">
    <location>
        <begin position="73"/>
        <end position="91"/>
    </location>
</feature>
<proteinExistence type="predicted"/>
<dbReference type="EMBL" id="JAHRIP010066066">
    <property type="protein sequence ID" value="MEQ2306152.1"/>
    <property type="molecule type" value="Genomic_DNA"/>
</dbReference>
<feature type="compositionally biased region" description="Polar residues" evidence="1">
    <location>
        <begin position="1"/>
        <end position="38"/>
    </location>
</feature>
<sequence>MRRNLPQQHNPDTSNTICCSTASKSPTSFSDRTATSMSAGKADTDPILMLIHPECFLSFSTIFITFPSIHLPTLSHVLVVSLFSVSFLIVCSQRWQSISASAFSCL</sequence>
<organism evidence="3 4">
    <name type="scientific">Ameca splendens</name>
    <dbReference type="NCBI Taxonomy" id="208324"/>
    <lineage>
        <taxon>Eukaryota</taxon>
        <taxon>Metazoa</taxon>
        <taxon>Chordata</taxon>
        <taxon>Craniata</taxon>
        <taxon>Vertebrata</taxon>
        <taxon>Euteleostomi</taxon>
        <taxon>Actinopterygii</taxon>
        <taxon>Neopterygii</taxon>
        <taxon>Teleostei</taxon>
        <taxon>Neoteleostei</taxon>
        <taxon>Acanthomorphata</taxon>
        <taxon>Ovalentaria</taxon>
        <taxon>Atherinomorphae</taxon>
        <taxon>Cyprinodontiformes</taxon>
        <taxon>Goodeidae</taxon>
        <taxon>Ameca</taxon>
    </lineage>
</organism>
<evidence type="ECO:0000313" key="4">
    <source>
        <dbReference type="Proteomes" id="UP001469553"/>
    </source>
</evidence>
<keyword evidence="4" id="KW-1185">Reference proteome</keyword>
<dbReference type="Proteomes" id="UP001469553">
    <property type="component" value="Unassembled WGS sequence"/>
</dbReference>
<evidence type="ECO:0000256" key="1">
    <source>
        <dbReference type="SAM" id="MobiDB-lite"/>
    </source>
</evidence>
<name>A0ABV0ZK64_9TELE</name>
<keyword evidence="2" id="KW-0812">Transmembrane</keyword>
<evidence type="ECO:0000313" key="3">
    <source>
        <dbReference type="EMBL" id="MEQ2306152.1"/>
    </source>
</evidence>
<gene>
    <name evidence="3" type="ORF">AMECASPLE_005200</name>
</gene>
<accession>A0ABV0ZK64</accession>
<keyword evidence="2" id="KW-0472">Membrane</keyword>
<keyword evidence="2" id="KW-1133">Transmembrane helix</keyword>
<protein>
    <submittedName>
        <fullName evidence="3">Uncharacterized protein</fullName>
    </submittedName>
</protein>